<accession>A0A5E4NGZ7</accession>
<reference evidence="1 2" key="1">
    <citation type="submission" date="2019-08" db="EMBL/GenBank/DDBJ databases">
        <authorList>
            <person name="Alioto T."/>
            <person name="Alioto T."/>
            <person name="Gomez Garrido J."/>
        </authorList>
    </citation>
    <scope>NUCLEOTIDE SEQUENCE [LARGE SCALE GENOMIC DNA]</scope>
</reference>
<dbReference type="EMBL" id="CABPRJ010002374">
    <property type="protein sequence ID" value="VVC44039.1"/>
    <property type="molecule type" value="Genomic_DNA"/>
</dbReference>
<evidence type="ECO:0000313" key="1">
    <source>
        <dbReference type="EMBL" id="VVC44039.1"/>
    </source>
</evidence>
<name>A0A5E4NGZ7_9HEMI</name>
<gene>
    <name evidence="1" type="ORF">CINCED_3A023708</name>
</gene>
<organism evidence="1 2">
    <name type="scientific">Cinara cedri</name>
    <dbReference type="NCBI Taxonomy" id="506608"/>
    <lineage>
        <taxon>Eukaryota</taxon>
        <taxon>Metazoa</taxon>
        <taxon>Ecdysozoa</taxon>
        <taxon>Arthropoda</taxon>
        <taxon>Hexapoda</taxon>
        <taxon>Insecta</taxon>
        <taxon>Pterygota</taxon>
        <taxon>Neoptera</taxon>
        <taxon>Paraneoptera</taxon>
        <taxon>Hemiptera</taxon>
        <taxon>Sternorrhyncha</taxon>
        <taxon>Aphidomorpha</taxon>
        <taxon>Aphidoidea</taxon>
        <taxon>Aphididae</taxon>
        <taxon>Lachninae</taxon>
        <taxon>Cinara</taxon>
    </lineage>
</organism>
<keyword evidence="2" id="KW-1185">Reference proteome</keyword>
<dbReference type="Proteomes" id="UP000325440">
    <property type="component" value="Unassembled WGS sequence"/>
</dbReference>
<dbReference type="AlphaFoldDB" id="A0A5E4NGZ7"/>
<feature type="non-terminal residue" evidence="1">
    <location>
        <position position="1"/>
    </location>
</feature>
<proteinExistence type="predicted"/>
<sequence length="68" mass="7929">KKKIKIFKIPSKLIKDVLDDMMLICQDINKNKMLNENHNKKGIIVIMRPKKNSTLCPENFNSKSTIEN</sequence>
<protein>
    <submittedName>
        <fullName evidence="1">Uncharacterized protein</fullName>
    </submittedName>
</protein>
<evidence type="ECO:0000313" key="2">
    <source>
        <dbReference type="Proteomes" id="UP000325440"/>
    </source>
</evidence>